<evidence type="ECO:0000259" key="3">
    <source>
        <dbReference type="Pfam" id="PF01467"/>
    </source>
</evidence>
<dbReference type="Gene3D" id="3.40.50.620">
    <property type="entry name" value="HUPs"/>
    <property type="match status" value="1"/>
</dbReference>
<proteinExistence type="predicted"/>
<gene>
    <name evidence="4" type="primary">tagD</name>
    <name evidence="4" type="ORF">BWY43_00761</name>
</gene>
<dbReference type="Pfam" id="PF01467">
    <property type="entry name" value="CTP_transf_like"/>
    <property type="match status" value="1"/>
</dbReference>
<keyword evidence="1 4" id="KW-0808">Transferase</keyword>
<sequence length="128" mass="14764">MKKVIVFGSFDPLHKGHLNFFKQAKDLGNFLTVVVARDENIRNLKKHQPLFDEQNRLEKVKKQPIVDEAILGDKIGEYAVLNKIDPDIIAIGYDQKIPEGLKNQLKKYKIVTLKPYKSDIYKSSLLKE</sequence>
<dbReference type="InterPro" id="IPR050385">
    <property type="entry name" value="Archaeal_FAD_synthase"/>
</dbReference>
<protein>
    <submittedName>
        <fullName evidence="4">Glycerol-3-phosphate cytidylyltransferase</fullName>
        <ecNumber evidence="4">2.7.7.39</ecNumber>
    </submittedName>
</protein>
<evidence type="ECO:0000256" key="2">
    <source>
        <dbReference type="ARBA" id="ARBA00022695"/>
    </source>
</evidence>
<dbReference type="InterPro" id="IPR014729">
    <property type="entry name" value="Rossmann-like_a/b/a_fold"/>
</dbReference>
<dbReference type="EMBL" id="MWBO01000056">
    <property type="protein sequence ID" value="OQA51904.1"/>
    <property type="molecule type" value="Genomic_DNA"/>
</dbReference>
<evidence type="ECO:0000256" key="1">
    <source>
        <dbReference type="ARBA" id="ARBA00022679"/>
    </source>
</evidence>
<comment type="caution">
    <text evidence="4">The sequence shown here is derived from an EMBL/GenBank/DDBJ whole genome shotgun (WGS) entry which is preliminary data.</text>
</comment>
<dbReference type="PANTHER" id="PTHR43793">
    <property type="entry name" value="FAD SYNTHASE"/>
    <property type="match status" value="1"/>
</dbReference>
<dbReference type="GO" id="GO:0047348">
    <property type="term" value="F:glycerol-3-phosphate cytidylyltransferase activity"/>
    <property type="evidence" value="ECO:0007669"/>
    <property type="project" value="UniProtKB-EC"/>
</dbReference>
<dbReference type="InterPro" id="IPR004821">
    <property type="entry name" value="Cyt_trans-like"/>
</dbReference>
<dbReference type="EC" id="2.7.7.39" evidence="4"/>
<reference evidence="4" key="1">
    <citation type="submission" date="2017-02" db="EMBL/GenBank/DDBJ databases">
        <title>Delving into the versatile metabolic prowess of the omnipresent phylum Bacteroidetes.</title>
        <authorList>
            <person name="Nobu M.K."/>
            <person name="Mei R."/>
            <person name="Narihiro T."/>
            <person name="Kuroda K."/>
            <person name="Liu W.-T."/>
        </authorList>
    </citation>
    <scope>NUCLEOTIDE SEQUENCE</scope>
    <source>
        <strain evidence="4">ADurb.Bin280</strain>
    </source>
</reference>
<accession>A0A1V5SC69</accession>
<evidence type="ECO:0000313" key="4">
    <source>
        <dbReference type="EMBL" id="OQA51904.1"/>
    </source>
</evidence>
<organism evidence="4">
    <name type="scientific">candidate division WS2 bacterium ADurb.Bin280</name>
    <dbReference type="NCBI Taxonomy" id="1852829"/>
    <lineage>
        <taxon>Bacteria</taxon>
        <taxon>candidate division WS2</taxon>
    </lineage>
</organism>
<dbReference type="NCBIfam" id="TIGR00125">
    <property type="entry name" value="cyt_tran_rel"/>
    <property type="match status" value="1"/>
</dbReference>
<dbReference type="PANTHER" id="PTHR43793:SF1">
    <property type="entry name" value="FAD SYNTHASE"/>
    <property type="match status" value="1"/>
</dbReference>
<dbReference type="SUPFAM" id="SSF52374">
    <property type="entry name" value="Nucleotidylyl transferase"/>
    <property type="match status" value="1"/>
</dbReference>
<dbReference type="AlphaFoldDB" id="A0A1V5SC69"/>
<feature type="domain" description="Cytidyltransferase-like" evidence="3">
    <location>
        <begin position="5"/>
        <end position="111"/>
    </location>
</feature>
<keyword evidence="2 4" id="KW-0548">Nucleotidyltransferase</keyword>
<dbReference type="Proteomes" id="UP000485367">
    <property type="component" value="Unassembled WGS sequence"/>
</dbReference>
<name>A0A1V5SC69_9BACT</name>